<proteinExistence type="predicted"/>
<protein>
    <submittedName>
        <fullName evidence="2">Uncharacterized protein</fullName>
    </submittedName>
</protein>
<organism evidence="2 3">
    <name type="scientific">Deinococcus cellulosilyticus (strain DSM 18568 / NBRC 106333 / KACC 11606 / 5516J-15)</name>
    <dbReference type="NCBI Taxonomy" id="1223518"/>
    <lineage>
        <taxon>Bacteria</taxon>
        <taxon>Thermotogati</taxon>
        <taxon>Deinococcota</taxon>
        <taxon>Deinococci</taxon>
        <taxon>Deinococcales</taxon>
        <taxon>Deinococcaceae</taxon>
        <taxon>Deinococcus</taxon>
    </lineage>
</organism>
<dbReference type="RefSeq" id="WP_146887972.1">
    <property type="nucleotide sequence ID" value="NZ_BJXB01000023.1"/>
</dbReference>
<dbReference type="Proteomes" id="UP000321306">
    <property type="component" value="Unassembled WGS sequence"/>
</dbReference>
<gene>
    <name evidence="2" type="ORF">DC3_43240</name>
</gene>
<name>A0A511N760_DEIC1</name>
<evidence type="ECO:0000313" key="3">
    <source>
        <dbReference type="Proteomes" id="UP000321306"/>
    </source>
</evidence>
<accession>A0A511N760</accession>
<evidence type="ECO:0000313" key="2">
    <source>
        <dbReference type="EMBL" id="GEM48689.1"/>
    </source>
</evidence>
<keyword evidence="3" id="KW-1185">Reference proteome</keyword>
<dbReference type="AlphaFoldDB" id="A0A511N760"/>
<reference evidence="2 3" key="1">
    <citation type="submission" date="2019-07" db="EMBL/GenBank/DDBJ databases">
        <title>Whole genome shotgun sequence of Deinococcus cellulosilyticus NBRC 106333.</title>
        <authorList>
            <person name="Hosoyama A."/>
            <person name="Uohara A."/>
            <person name="Ohji S."/>
            <person name="Ichikawa N."/>
        </authorList>
    </citation>
    <scope>NUCLEOTIDE SEQUENCE [LARGE SCALE GENOMIC DNA]</scope>
    <source>
        <strain evidence="2 3">NBRC 106333</strain>
    </source>
</reference>
<comment type="caution">
    <text evidence="2">The sequence shown here is derived from an EMBL/GenBank/DDBJ whole genome shotgun (WGS) entry which is preliminary data.</text>
</comment>
<dbReference type="EMBL" id="BJXB01000023">
    <property type="protein sequence ID" value="GEM48689.1"/>
    <property type="molecule type" value="Genomic_DNA"/>
</dbReference>
<sequence>MDQTATQLIWRAAKALNRDPLKSLGIPGSDTLTPELAVFVLAMEDPEYHQAIKDHKTLQTIREKFAHEKAVKASLPGGTGFTGPRGTYMPKERRSSE</sequence>
<feature type="region of interest" description="Disordered" evidence="1">
    <location>
        <begin position="72"/>
        <end position="97"/>
    </location>
</feature>
<evidence type="ECO:0000256" key="1">
    <source>
        <dbReference type="SAM" id="MobiDB-lite"/>
    </source>
</evidence>